<evidence type="ECO:0000313" key="4">
    <source>
        <dbReference type="Proteomes" id="UP000054526"/>
    </source>
</evidence>
<comment type="caution">
    <text evidence="3">The sequence shown here is derived from an EMBL/GenBank/DDBJ whole genome shotgun (WGS) entry which is preliminary data.</text>
</comment>
<dbReference type="SUPFAM" id="SSF56349">
    <property type="entry name" value="DNA breaking-rejoining enzymes"/>
    <property type="match status" value="1"/>
</dbReference>
<evidence type="ECO:0000313" key="3">
    <source>
        <dbReference type="EMBL" id="KIL35622.1"/>
    </source>
</evidence>
<dbReference type="InterPro" id="IPR050090">
    <property type="entry name" value="Tyrosine_recombinase_XerCD"/>
</dbReference>
<dbReference type="InterPro" id="IPR011010">
    <property type="entry name" value="DNA_brk_join_enz"/>
</dbReference>
<feature type="domain" description="Tyr recombinase" evidence="2">
    <location>
        <begin position="46"/>
        <end position="220"/>
    </location>
</feature>
<name>A0ABR5A594_9BACL</name>
<dbReference type="PANTHER" id="PTHR30349:SF64">
    <property type="entry name" value="PROPHAGE INTEGRASE INTD-RELATED"/>
    <property type="match status" value="1"/>
</dbReference>
<sequence>MDGLFQEHRSNTYISQTLSALRFWICEVEGRAGFQKIWIMPKREQKLPAVLSAEEILRVLGAIRNLKHRAIITLIYSSGLRVSEVAKLQRRDIDPFRKTIHVRQSKGKKDRYTVLSSSAYKVLDQYLKSSHSERYLFPGGEGPHKPIHVRTIQQVFERARRAAGILKPATVHTLRHSFATHLLEEGTDLRYIQELLGHASSKTTEIYTHVSVKDVRRIKSPLDRIIEPDNF</sequence>
<dbReference type="PROSITE" id="PS51898">
    <property type="entry name" value="TYR_RECOMBINASE"/>
    <property type="match status" value="1"/>
</dbReference>
<accession>A0ABR5A594</accession>
<reference evidence="3 4" key="1">
    <citation type="submission" date="2014-12" db="EMBL/GenBank/DDBJ databases">
        <title>Draft genome sequence of Cohnella kolymensis strain B-2846.</title>
        <authorList>
            <person name="Karlyshev A.V."/>
            <person name="Kudryashova E.B."/>
        </authorList>
    </citation>
    <scope>NUCLEOTIDE SEQUENCE [LARGE SCALE GENOMIC DNA]</scope>
    <source>
        <strain evidence="3 4">VKM B-2846</strain>
    </source>
</reference>
<dbReference type="EMBL" id="JXAL01000018">
    <property type="protein sequence ID" value="KIL35622.1"/>
    <property type="molecule type" value="Genomic_DNA"/>
</dbReference>
<dbReference type="PANTHER" id="PTHR30349">
    <property type="entry name" value="PHAGE INTEGRASE-RELATED"/>
    <property type="match status" value="1"/>
</dbReference>
<dbReference type="InterPro" id="IPR013762">
    <property type="entry name" value="Integrase-like_cat_sf"/>
</dbReference>
<gene>
    <name evidence="3" type="ORF">SD71_12585</name>
</gene>
<evidence type="ECO:0000256" key="1">
    <source>
        <dbReference type="ARBA" id="ARBA00023172"/>
    </source>
</evidence>
<organism evidence="3 4">
    <name type="scientific">Cohnella kolymensis</name>
    <dbReference type="NCBI Taxonomy" id="1590652"/>
    <lineage>
        <taxon>Bacteria</taxon>
        <taxon>Bacillati</taxon>
        <taxon>Bacillota</taxon>
        <taxon>Bacilli</taxon>
        <taxon>Bacillales</taxon>
        <taxon>Paenibacillaceae</taxon>
        <taxon>Cohnella</taxon>
    </lineage>
</organism>
<protein>
    <recommendedName>
        <fullName evidence="2">Tyr recombinase domain-containing protein</fullName>
    </recommendedName>
</protein>
<proteinExistence type="predicted"/>
<evidence type="ECO:0000259" key="2">
    <source>
        <dbReference type="PROSITE" id="PS51898"/>
    </source>
</evidence>
<dbReference type="Gene3D" id="1.10.443.10">
    <property type="entry name" value="Intergrase catalytic core"/>
    <property type="match status" value="1"/>
</dbReference>
<dbReference type="Pfam" id="PF00589">
    <property type="entry name" value="Phage_integrase"/>
    <property type="match status" value="1"/>
</dbReference>
<keyword evidence="1" id="KW-0233">DNA recombination</keyword>
<dbReference type="Proteomes" id="UP000054526">
    <property type="component" value="Unassembled WGS sequence"/>
</dbReference>
<keyword evidence="4" id="KW-1185">Reference proteome</keyword>
<dbReference type="InterPro" id="IPR002104">
    <property type="entry name" value="Integrase_catalytic"/>
</dbReference>